<sequence length="106" mass="12706">MSRESERELRGDTEGSKEILCEPIVKDCVARIYIVVDRGEYFIVFDPCYESGNVYVYKQVKSIGIDELRKEFREHRDRQTLGYLLIKKEFRKEPDLIYELCRCETR</sequence>
<name>A0A7J3Z5A4_9CREN</name>
<reference evidence="1" key="1">
    <citation type="journal article" date="2020" name="mSystems">
        <title>Genome- and Community-Level Interaction Insights into Carbon Utilization and Element Cycling Functions of Hydrothermarchaeota in Hydrothermal Sediment.</title>
        <authorList>
            <person name="Zhou Z."/>
            <person name="Liu Y."/>
            <person name="Xu W."/>
            <person name="Pan J."/>
            <person name="Luo Z.H."/>
            <person name="Li M."/>
        </authorList>
    </citation>
    <scope>NUCLEOTIDE SEQUENCE [LARGE SCALE GENOMIC DNA]</scope>
    <source>
        <strain evidence="1">SpSt-1105</strain>
    </source>
</reference>
<proteinExistence type="predicted"/>
<evidence type="ECO:0000313" key="1">
    <source>
        <dbReference type="EMBL" id="HHQ49857.1"/>
    </source>
</evidence>
<dbReference type="EMBL" id="DRYQ01000009">
    <property type="protein sequence ID" value="HHQ49857.1"/>
    <property type="molecule type" value="Genomic_DNA"/>
</dbReference>
<gene>
    <name evidence="1" type="ORF">ENM66_00685</name>
</gene>
<organism evidence="1">
    <name type="scientific">Ignisphaera aggregans</name>
    <dbReference type="NCBI Taxonomy" id="334771"/>
    <lineage>
        <taxon>Archaea</taxon>
        <taxon>Thermoproteota</taxon>
        <taxon>Thermoprotei</taxon>
        <taxon>Desulfurococcales</taxon>
        <taxon>Desulfurococcaceae</taxon>
        <taxon>Ignisphaera</taxon>
    </lineage>
</organism>
<protein>
    <submittedName>
        <fullName evidence="1">Uncharacterized protein</fullName>
    </submittedName>
</protein>
<comment type="caution">
    <text evidence="1">The sequence shown here is derived from an EMBL/GenBank/DDBJ whole genome shotgun (WGS) entry which is preliminary data.</text>
</comment>
<dbReference type="AlphaFoldDB" id="A0A7J3Z5A4"/>
<accession>A0A7J3Z5A4</accession>